<evidence type="ECO:0000313" key="2">
    <source>
        <dbReference type="Proteomes" id="UP000003163"/>
    </source>
</evidence>
<dbReference type="OrthoDB" id="2194586at2759"/>
<dbReference type="AlphaFoldDB" id="J8ZT26"/>
<reference evidence="2" key="2">
    <citation type="submission" date="2015-07" db="EMBL/GenBank/DDBJ databases">
        <title>Contrasting host-pathogen interactions and genome evolution in two generalist and specialist microsporidian pathogens of mosquitoes.</title>
        <authorList>
            <consortium name="The Broad Institute Genomics Platform"/>
            <consortium name="The Broad Institute Genome Sequencing Center for Infectious Disease"/>
            <person name="Cuomo C.A."/>
            <person name="Sanscrainte N.D."/>
            <person name="Goldberg J.M."/>
            <person name="Heiman D."/>
            <person name="Young S."/>
            <person name="Zeng Q."/>
            <person name="Becnel J.J."/>
            <person name="Birren B.W."/>
        </authorList>
    </citation>
    <scope>NUCLEOTIDE SEQUENCE [LARGE SCALE GENOMIC DNA]</scope>
    <source>
        <strain evidence="2">USNM 41457</strain>
    </source>
</reference>
<dbReference type="HOGENOM" id="CLU_1481966_0_0_1"/>
<evidence type="ECO:0000313" key="1">
    <source>
        <dbReference type="EMBL" id="EJW02823.1"/>
    </source>
</evidence>
<name>J8ZT26_EDHAE</name>
<comment type="caution">
    <text evidence="1">The sequence shown here is derived from an EMBL/GenBank/DDBJ whole genome shotgun (WGS) entry which is preliminary data.</text>
</comment>
<proteinExistence type="predicted"/>
<dbReference type="VEuPathDB" id="MicrosporidiaDB:EDEG_02797"/>
<protein>
    <submittedName>
        <fullName evidence="1">Uncharacterized protein</fullName>
    </submittedName>
</protein>
<sequence length="182" mass="21021">MKSADGLLMHDRTLQENSLDKDKEVVISEHVKSGDYRTVLKGGLDNKAVLTELFLVECETNFDDLSMKSKLAKIARCGDCEFRNYMVELGINDVIPQEYVQLKQKVLDFCLSKDLTAIKRFTDEPWSNFIGRLQGYSQKNNLKESEVIKRLRDIWIPEKYQTLVHGIEPDLSEVIKEYENGK</sequence>
<reference evidence="1 2" key="1">
    <citation type="submission" date="2011-08" db="EMBL/GenBank/DDBJ databases">
        <authorList>
            <person name="Liu Z.J."/>
            <person name="Shi F.L."/>
            <person name="Lu J.Q."/>
            <person name="Li M."/>
            <person name="Wang Z.L."/>
        </authorList>
    </citation>
    <scope>NUCLEOTIDE SEQUENCE [LARGE SCALE GENOMIC DNA]</scope>
    <source>
        <strain evidence="1 2">USNM 41457</strain>
    </source>
</reference>
<keyword evidence="2" id="KW-1185">Reference proteome</keyword>
<accession>J8ZT26</accession>
<gene>
    <name evidence="1" type="ORF">EDEG_02797</name>
</gene>
<dbReference type="Proteomes" id="UP000003163">
    <property type="component" value="Unassembled WGS sequence"/>
</dbReference>
<organism evidence="1 2">
    <name type="scientific">Edhazardia aedis (strain USNM 41457)</name>
    <name type="common">Microsporidian parasite</name>
    <dbReference type="NCBI Taxonomy" id="1003232"/>
    <lineage>
        <taxon>Eukaryota</taxon>
        <taxon>Fungi</taxon>
        <taxon>Fungi incertae sedis</taxon>
        <taxon>Microsporidia</taxon>
        <taxon>Edhazardia</taxon>
    </lineage>
</organism>
<dbReference type="EMBL" id="AFBI03000055">
    <property type="protein sequence ID" value="EJW02823.1"/>
    <property type="molecule type" value="Genomic_DNA"/>
</dbReference>
<dbReference type="InParanoid" id="J8ZT26"/>